<dbReference type="AlphaFoldDB" id="A0A6M1RMX1"/>
<evidence type="ECO:0000313" key="2">
    <source>
        <dbReference type="EMBL" id="NGO38909.1"/>
    </source>
</evidence>
<evidence type="ECO:0000313" key="3">
    <source>
        <dbReference type="Proteomes" id="UP000477311"/>
    </source>
</evidence>
<accession>A0A6M1RMX1</accession>
<dbReference type="InterPro" id="IPR049500">
    <property type="entry name" value="Peptidase_M50B-like"/>
</dbReference>
<dbReference type="EMBL" id="JAAKYA010000036">
    <property type="protein sequence ID" value="NGO38909.1"/>
    <property type="molecule type" value="Genomic_DNA"/>
</dbReference>
<reference evidence="2 3" key="1">
    <citation type="submission" date="2020-02" db="EMBL/GenBank/DDBJ databases">
        <title>Draft genome sequence of Limisphaera ngatamarikiensis NGM72.4T, a thermophilic Verrucomicrobia grouped in subdivision 3.</title>
        <authorList>
            <person name="Carere C.R."/>
            <person name="Steen J."/>
            <person name="Hugenholtz P."/>
            <person name="Stott M.B."/>
        </authorList>
    </citation>
    <scope>NUCLEOTIDE SEQUENCE [LARGE SCALE GENOMIC DNA]</scope>
    <source>
        <strain evidence="2 3">NGM72.4</strain>
    </source>
</reference>
<evidence type="ECO:0000256" key="1">
    <source>
        <dbReference type="SAM" id="Phobius"/>
    </source>
</evidence>
<feature type="transmembrane region" description="Helical" evidence="1">
    <location>
        <begin position="135"/>
        <end position="155"/>
    </location>
</feature>
<feature type="transmembrane region" description="Helical" evidence="1">
    <location>
        <begin position="35"/>
        <end position="55"/>
    </location>
</feature>
<keyword evidence="1" id="KW-0812">Transmembrane</keyword>
<proteinExistence type="predicted"/>
<dbReference type="Proteomes" id="UP000477311">
    <property type="component" value="Unassembled WGS sequence"/>
</dbReference>
<dbReference type="RefSeq" id="WP_165106633.1">
    <property type="nucleotide sequence ID" value="NZ_JAAKYA010000036.1"/>
</dbReference>
<keyword evidence="3" id="KW-1185">Reference proteome</keyword>
<gene>
    <name evidence="2" type="ORF">G4L39_05800</name>
</gene>
<keyword evidence="1" id="KW-0472">Membrane</keyword>
<feature type="transmembrane region" description="Helical" evidence="1">
    <location>
        <begin position="167"/>
        <end position="193"/>
    </location>
</feature>
<sequence length="217" mass="24500">MARWLKALVAVFLLPLCVGAFQTLARVISASGGMATFWLPFLCGAACWVVVFWLLPRPMWLYVFGHELTHALAAWLCGGRVKRMRVSARGGHVLVSKTNWWVTLAPYFVPIYVVLVLVGFGLGHLLWGWGRHPEWLYLFLGAAYAFHVTLTWQVLQTRQPDITSQGWFFSLVIIVLGNLLVPMLGLGLLTGAVPLGTVLGWWWQETARVWLWLSRVI</sequence>
<comment type="caution">
    <text evidence="2">The sequence shown here is derived from an EMBL/GenBank/DDBJ whole genome shotgun (WGS) entry which is preliminary data.</text>
</comment>
<feature type="transmembrane region" description="Helical" evidence="1">
    <location>
        <begin position="107"/>
        <end position="129"/>
    </location>
</feature>
<dbReference type="Pfam" id="PF13398">
    <property type="entry name" value="Peptidase_M50B"/>
    <property type="match status" value="1"/>
</dbReference>
<evidence type="ECO:0008006" key="4">
    <source>
        <dbReference type="Google" id="ProtNLM"/>
    </source>
</evidence>
<keyword evidence="1" id="KW-1133">Transmembrane helix</keyword>
<protein>
    <recommendedName>
        <fullName evidence="4">M50 family metallopeptidase</fullName>
    </recommendedName>
</protein>
<name>A0A6M1RMX1_9BACT</name>
<organism evidence="2 3">
    <name type="scientific">Limisphaera ngatamarikiensis</name>
    <dbReference type="NCBI Taxonomy" id="1324935"/>
    <lineage>
        <taxon>Bacteria</taxon>
        <taxon>Pseudomonadati</taxon>
        <taxon>Verrucomicrobiota</taxon>
        <taxon>Verrucomicrobiia</taxon>
        <taxon>Limisphaerales</taxon>
        <taxon>Limisphaeraceae</taxon>
        <taxon>Limisphaera</taxon>
    </lineage>
</organism>